<reference evidence="2" key="1">
    <citation type="submission" date="2020-02" db="EMBL/GenBank/DDBJ databases">
        <authorList>
            <person name="Meier V. D."/>
        </authorList>
    </citation>
    <scope>NUCLEOTIDE SEQUENCE</scope>
    <source>
        <strain evidence="2">AVDCRST_MAG56</strain>
    </source>
</reference>
<dbReference type="AlphaFoldDB" id="A0A6J4JKA2"/>
<evidence type="ECO:0000313" key="2">
    <source>
        <dbReference type="EMBL" id="CAA9279997.1"/>
    </source>
</evidence>
<evidence type="ECO:0000256" key="1">
    <source>
        <dbReference type="SAM" id="MobiDB-lite"/>
    </source>
</evidence>
<accession>A0A6J4JKA2</accession>
<feature type="region of interest" description="Disordered" evidence="1">
    <location>
        <begin position="23"/>
        <end position="42"/>
    </location>
</feature>
<name>A0A6J4JKA2_9SPHI</name>
<gene>
    <name evidence="2" type="ORF">AVDCRST_MAG56-3654</name>
</gene>
<sequence>MEVNTNALVEIIPLPPSAIAPTCPQGGPVVGGLPGKETARTH</sequence>
<organism evidence="2">
    <name type="scientific">uncultured Cytophagales bacterium</name>
    <dbReference type="NCBI Taxonomy" id="158755"/>
    <lineage>
        <taxon>Bacteria</taxon>
        <taxon>Pseudomonadati</taxon>
        <taxon>Bacteroidota</taxon>
        <taxon>Sphingobacteriia</taxon>
        <taxon>Sphingobacteriales</taxon>
        <taxon>environmental samples</taxon>
    </lineage>
</organism>
<dbReference type="EMBL" id="CADCTQ010000307">
    <property type="protein sequence ID" value="CAA9279997.1"/>
    <property type="molecule type" value="Genomic_DNA"/>
</dbReference>
<protein>
    <submittedName>
        <fullName evidence="2">Uncharacterized protein</fullName>
    </submittedName>
</protein>
<proteinExistence type="predicted"/>